<keyword evidence="3" id="KW-1185">Reference proteome</keyword>
<proteinExistence type="predicted"/>
<dbReference type="AlphaFoldDB" id="A0AAE1HWG1"/>
<evidence type="ECO:0000256" key="1">
    <source>
        <dbReference type="SAM" id="MobiDB-lite"/>
    </source>
</evidence>
<evidence type="ECO:0000313" key="3">
    <source>
        <dbReference type="Proteomes" id="UP001219518"/>
    </source>
</evidence>
<comment type="caution">
    <text evidence="2">The sequence shown here is derived from an EMBL/GenBank/DDBJ whole genome shotgun (WGS) entry which is preliminary data.</text>
</comment>
<dbReference type="Proteomes" id="UP001219518">
    <property type="component" value="Unassembled WGS sequence"/>
</dbReference>
<reference evidence="2" key="1">
    <citation type="submission" date="2021-07" db="EMBL/GenBank/DDBJ databases">
        <authorList>
            <person name="Catto M.A."/>
            <person name="Jacobson A."/>
            <person name="Kennedy G."/>
            <person name="Labadie P."/>
            <person name="Hunt B.G."/>
            <person name="Srinivasan R."/>
        </authorList>
    </citation>
    <scope>NUCLEOTIDE SEQUENCE</scope>
    <source>
        <strain evidence="2">PL_HMW_Pooled</strain>
        <tissue evidence="2">Head</tissue>
    </source>
</reference>
<organism evidence="2 3">
    <name type="scientific">Frankliniella fusca</name>
    <dbReference type="NCBI Taxonomy" id="407009"/>
    <lineage>
        <taxon>Eukaryota</taxon>
        <taxon>Metazoa</taxon>
        <taxon>Ecdysozoa</taxon>
        <taxon>Arthropoda</taxon>
        <taxon>Hexapoda</taxon>
        <taxon>Insecta</taxon>
        <taxon>Pterygota</taxon>
        <taxon>Neoptera</taxon>
        <taxon>Paraneoptera</taxon>
        <taxon>Thysanoptera</taxon>
        <taxon>Terebrantia</taxon>
        <taxon>Thripoidea</taxon>
        <taxon>Thripidae</taxon>
        <taxon>Frankliniella</taxon>
    </lineage>
</organism>
<protein>
    <submittedName>
        <fullName evidence="2">Phosphoenolpyruvate carboxylase</fullName>
    </submittedName>
</protein>
<feature type="region of interest" description="Disordered" evidence="1">
    <location>
        <begin position="1"/>
        <end position="20"/>
    </location>
</feature>
<reference evidence="2" key="2">
    <citation type="journal article" date="2023" name="BMC Genomics">
        <title>Pest status, molecular evolution, and epigenetic factors derived from the genome assembly of Frankliniella fusca, a thysanopteran phytovirus vector.</title>
        <authorList>
            <person name="Catto M.A."/>
            <person name="Labadie P.E."/>
            <person name="Jacobson A.L."/>
            <person name="Kennedy G.G."/>
            <person name="Srinivasan R."/>
            <person name="Hunt B.G."/>
        </authorList>
    </citation>
    <scope>NUCLEOTIDE SEQUENCE</scope>
    <source>
        <strain evidence="2">PL_HMW_Pooled</strain>
    </source>
</reference>
<sequence length="109" mass="12045">MVSQWLSGQRHGLPTSRPEVQLQSASKVKSKFRQVTSIENNVHYKAPLAAKLLLLLAGAAAYPADDERVCPTVKAIRHLHLHDVSQTGCPDADGCPWADRSWNLKSTSW</sequence>
<evidence type="ECO:0000313" key="2">
    <source>
        <dbReference type="EMBL" id="KAK3928727.1"/>
    </source>
</evidence>
<dbReference type="EMBL" id="JAHWGI010001351">
    <property type="protein sequence ID" value="KAK3928727.1"/>
    <property type="molecule type" value="Genomic_DNA"/>
</dbReference>
<gene>
    <name evidence="2" type="ORF">KUF71_016950</name>
</gene>
<name>A0AAE1HWG1_9NEOP</name>
<accession>A0AAE1HWG1</accession>